<dbReference type="EMBL" id="CAJNOC010003567">
    <property type="protein sequence ID" value="CAF0988522.1"/>
    <property type="molecule type" value="Genomic_DNA"/>
</dbReference>
<evidence type="ECO:0000259" key="1">
    <source>
        <dbReference type="Pfam" id="PF10551"/>
    </source>
</evidence>
<organism evidence="2 3">
    <name type="scientific">Brachionus calyciflorus</name>
    <dbReference type="NCBI Taxonomy" id="104777"/>
    <lineage>
        <taxon>Eukaryota</taxon>
        <taxon>Metazoa</taxon>
        <taxon>Spiralia</taxon>
        <taxon>Gnathifera</taxon>
        <taxon>Rotifera</taxon>
        <taxon>Eurotatoria</taxon>
        <taxon>Monogononta</taxon>
        <taxon>Pseudotrocha</taxon>
        <taxon>Ploima</taxon>
        <taxon>Brachionidae</taxon>
        <taxon>Brachionus</taxon>
    </lineage>
</organism>
<keyword evidence="3" id="KW-1185">Reference proteome</keyword>
<comment type="caution">
    <text evidence="2">The sequence shown here is derived from an EMBL/GenBank/DDBJ whole genome shotgun (WGS) entry which is preliminary data.</text>
</comment>
<dbReference type="AlphaFoldDB" id="A0A814G3R8"/>
<sequence>MTNIYSSSKCNENGSNIKCPARFRVSFCYNTNNYYVDKLTNSEHKNKFPDQIDKQHGMHLFFNDEITRLINEQNRPPKILHNILIMNKNKGLYDRRFPLPTFEKTLIDSIAVENLDDIIKLASTTAYSFQCEIKTGSDQKHCFMFFPSRKLLESISMRKLTIFHLDFPYKINNNRFPVIAFGQSDMNGHFHLVCLGVSSHETELDFRKFYQTLMNICFLCEIKFEPSFVVQDRCIASYNAREVVKYNLPILMSYFHVIKNVKENSNKELHNMLVTDVKCLHFRKNYAEYEINKQNILSKWFAFPTLRTFAAYFVKQWLVNFTLYPVMPRPSTI</sequence>
<gene>
    <name evidence="2" type="ORF">OXX778_LOCUS15793</name>
</gene>
<dbReference type="Proteomes" id="UP000663879">
    <property type="component" value="Unassembled WGS sequence"/>
</dbReference>
<protein>
    <recommendedName>
        <fullName evidence="1">MULE transposase domain-containing protein</fullName>
    </recommendedName>
</protein>
<dbReference type="InterPro" id="IPR018289">
    <property type="entry name" value="MULE_transposase_dom"/>
</dbReference>
<proteinExistence type="predicted"/>
<dbReference type="Pfam" id="PF10551">
    <property type="entry name" value="MULE"/>
    <property type="match status" value="1"/>
</dbReference>
<accession>A0A814G3R8</accession>
<feature type="domain" description="MULE transposase" evidence="1">
    <location>
        <begin position="163"/>
        <end position="260"/>
    </location>
</feature>
<evidence type="ECO:0000313" key="2">
    <source>
        <dbReference type="EMBL" id="CAF0988522.1"/>
    </source>
</evidence>
<reference evidence="2" key="1">
    <citation type="submission" date="2021-02" db="EMBL/GenBank/DDBJ databases">
        <authorList>
            <person name="Nowell W R."/>
        </authorList>
    </citation>
    <scope>NUCLEOTIDE SEQUENCE</scope>
    <source>
        <strain evidence="2">Ploen Becks lab</strain>
    </source>
</reference>
<name>A0A814G3R8_9BILA</name>
<evidence type="ECO:0000313" key="3">
    <source>
        <dbReference type="Proteomes" id="UP000663879"/>
    </source>
</evidence>
<dbReference type="OrthoDB" id="1902038at2759"/>